<protein>
    <submittedName>
        <fullName evidence="2">Uncharacterized protein</fullName>
    </submittedName>
</protein>
<name>A0A9W8I3I4_9FUNG</name>
<sequence>PEAPHTTYIVQPTAYQTVAPPYEPAPSAYEPAPSAYEPAPAPAPAHTYSASEPAYAAPEPAAYPEEPKKPYAHSTHGKPNHYAKYSTLGSNPWIKPVAQNAAWNYPQAKMRASKENVAGLHVKH</sequence>
<evidence type="ECO:0000313" key="3">
    <source>
        <dbReference type="Proteomes" id="UP001139887"/>
    </source>
</evidence>
<feature type="non-terminal residue" evidence="2">
    <location>
        <position position="1"/>
    </location>
</feature>
<dbReference type="AlphaFoldDB" id="A0A9W8I3I4"/>
<comment type="caution">
    <text evidence="2">The sequence shown here is derived from an EMBL/GenBank/DDBJ whole genome shotgun (WGS) entry which is preliminary data.</text>
</comment>
<reference evidence="2" key="1">
    <citation type="submission" date="2022-07" db="EMBL/GenBank/DDBJ databases">
        <title>Phylogenomic reconstructions and comparative analyses of Kickxellomycotina fungi.</title>
        <authorList>
            <person name="Reynolds N.K."/>
            <person name="Stajich J.E."/>
            <person name="Barry K."/>
            <person name="Grigoriev I.V."/>
            <person name="Crous P."/>
            <person name="Smith M.E."/>
        </authorList>
    </citation>
    <scope>NUCLEOTIDE SEQUENCE</scope>
    <source>
        <strain evidence="2">NRRL 1566</strain>
    </source>
</reference>
<evidence type="ECO:0000256" key="1">
    <source>
        <dbReference type="SAM" id="MobiDB-lite"/>
    </source>
</evidence>
<keyword evidence="3" id="KW-1185">Reference proteome</keyword>
<feature type="compositionally biased region" description="Low complexity" evidence="1">
    <location>
        <begin position="25"/>
        <end position="64"/>
    </location>
</feature>
<accession>A0A9W8I3I4</accession>
<gene>
    <name evidence="2" type="ORF">IWW36_004473</name>
</gene>
<dbReference type="OrthoDB" id="5596046at2759"/>
<dbReference type="EMBL" id="JANBUW010000605">
    <property type="protein sequence ID" value="KAJ2846179.1"/>
    <property type="molecule type" value="Genomic_DNA"/>
</dbReference>
<proteinExistence type="predicted"/>
<evidence type="ECO:0000313" key="2">
    <source>
        <dbReference type="EMBL" id="KAJ2846179.1"/>
    </source>
</evidence>
<dbReference type="Proteomes" id="UP001139887">
    <property type="component" value="Unassembled WGS sequence"/>
</dbReference>
<feature type="region of interest" description="Disordered" evidence="1">
    <location>
        <begin position="18"/>
        <end position="84"/>
    </location>
</feature>
<organism evidence="2 3">
    <name type="scientific">Coemansia brasiliensis</name>
    <dbReference type="NCBI Taxonomy" id="2650707"/>
    <lineage>
        <taxon>Eukaryota</taxon>
        <taxon>Fungi</taxon>
        <taxon>Fungi incertae sedis</taxon>
        <taxon>Zoopagomycota</taxon>
        <taxon>Kickxellomycotina</taxon>
        <taxon>Kickxellomycetes</taxon>
        <taxon>Kickxellales</taxon>
        <taxon>Kickxellaceae</taxon>
        <taxon>Coemansia</taxon>
    </lineage>
</organism>